<dbReference type="SUPFAM" id="SSF109604">
    <property type="entry name" value="HD-domain/PDEase-like"/>
    <property type="match status" value="1"/>
</dbReference>
<dbReference type="PANTHER" id="PTHR11845:SF13">
    <property type="entry name" value="5'-DEOXYNUCLEOTIDASE HDDC2"/>
    <property type="match status" value="1"/>
</dbReference>
<keyword evidence="2" id="KW-0378">Hydrolase</keyword>
<keyword evidence="1" id="KW-0479">Metal-binding</keyword>
<proteinExistence type="predicted"/>
<dbReference type="GO" id="GO:0005737">
    <property type="term" value="C:cytoplasm"/>
    <property type="evidence" value="ECO:0007669"/>
    <property type="project" value="TreeGrafter"/>
</dbReference>
<evidence type="ECO:0000259" key="3">
    <source>
        <dbReference type="Pfam" id="PF13023"/>
    </source>
</evidence>
<organism evidence="4 5">
    <name type="scientific">Fulvitalea axinellae</name>
    <dbReference type="NCBI Taxonomy" id="1182444"/>
    <lineage>
        <taxon>Bacteria</taxon>
        <taxon>Pseudomonadati</taxon>
        <taxon>Bacteroidota</taxon>
        <taxon>Cytophagia</taxon>
        <taxon>Cytophagales</taxon>
        <taxon>Persicobacteraceae</taxon>
        <taxon>Fulvitalea</taxon>
    </lineage>
</organism>
<dbReference type="PANTHER" id="PTHR11845">
    <property type="entry name" value="5'-DEOXYNUCLEOTIDASE HDDC2"/>
    <property type="match status" value="1"/>
</dbReference>
<evidence type="ECO:0000256" key="1">
    <source>
        <dbReference type="ARBA" id="ARBA00022723"/>
    </source>
</evidence>
<gene>
    <name evidence="4" type="ORF">FUAX_01670</name>
</gene>
<dbReference type="Gene3D" id="1.10.3210.10">
    <property type="entry name" value="Hypothetical protein af1432"/>
    <property type="match status" value="1"/>
</dbReference>
<dbReference type="InterPro" id="IPR006674">
    <property type="entry name" value="HD_domain"/>
</dbReference>
<evidence type="ECO:0000313" key="4">
    <source>
        <dbReference type="EMBL" id="BDD07735.1"/>
    </source>
</evidence>
<dbReference type="RefSeq" id="WP_338393044.1">
    <property type="nucleotide sequence ID" value="NZ_AP025314.1"/>
</dbReference>
<keyword evidence="5" id="KW-1185">Reference proteome</keyword>
<dbReference type="GO" id="GO:0046872">
    <property type="term" value="F:metal ion binding"/>
    <property type="evidence" value="ECO:0007669"/>
    <property type="project" value="UniProtKB-KW"/>
</dbReference>
<name>A0AAU9DA34_9BACT</name>
<dbReference type="Proteomes" id="UP001348817">
    <property type="component" value="Chromosome"/>
</dbReference>
<protein>
    <submittedName>
        <fullName evidence="4">Haloacid dehalogenase</fullName>
    </submittedName>
</protein>
<dbReference type="KEGG" id="fax:FUAX_01670"/>
<dbReference type="Pfam" id="PF13023">
    <property type="entry name" value="HD_3"/>
    <property type="match status" value="1"/>
</dbReference>
<evidence type="ECO:0000313" key="5">
    <source>
        <dbReference type="Proteomes" id="UP001348817"/>
    </source>
</evidence>
<reference evidence="4 5" key="1">
    <citation type="submission" date="2021-12" db="EMBL/GenBank/DDBJ databases">
        <title>Genome sequencing of bacteria with rrn-lacking chromosome and rrn-plasmid.</title>
        <authorList>
            <person name="Anda M."/>
            <person name="Iwasaki W."/>
        </authorList>
    </citation>
    <scope>NUCLEOTIDE SEQUENCE [LARGE SCALE GENOMIC DNA]</scope>
    <source>
        <strain evidence="4 5">DSM 100852</strain>
    </source>
</reference>
<dbReference type="EMBL" id="AP025314">
    <property type="protein sequence ID" value="BDD07735.1"/>
    <property type="molecule type" value="Genomic_DNA"/>
</dbReference>
<feature type="domain" description="HD" evidence="3">
    <location>
        <begin position="17"/>
        <end position="169"/>
    </location>
</feature>
<evidence type="ECO:0000256" key="2">
    <source>
        <dbReference type="ARBA" id="ARBA00022801"/>
    </source>
</evidence>
<dbReference type="InterPro" id="IPR039356">
    <property type="entry name" value="YfbR/HDDC2"/>
</dbReference>
<dbReference type="GO" id="GO:0002953">
    <property type="term" value="F:5'-deoxynucleotidase activity"/>
    <property type="evidence" value="ECO:0007669"/>
    <property type="project" value="InterPro"/>
</dbReference>
<accession>A0AAU9DA34</accession>
<sequence length="209" mass="24661">MIRDELKGLLGFIEKAEGLKREMRHSWLSDRRRESVAEHTWRMSLMAIMLKDKLSVDVNLEKVLKMVIVHDLVEIEAGDVSALDQLRDPAIRENKAKKELAAIENIRTELGQGLGEEFYRLWMEFEERETNEAKFSNALDKLEVQIQHNQAPLDTWEEIEFEMLYMMDKHVAFDENLRLFKDEIVREAEDKMKHQGIISEKYRPKSADE</sequence>
<dbReference type="AlphaFoldDB" id="A0AAU9DA34"/>